<evidence type="ECO:0000256" key="1">
    <source>
        <dbReference type="SAM" id="MobiDB-lite"/>
    </source>
</evidence>
<feature type="transmembrane region" description="Helical" evidence="2">
    <location>
        <begin position="6"/>
        <end position="27"/>
    </location>
</feature>
<protein>
    <recommendedName>
        <fullName evidence="5">PsbP C-terminal domain-containing protein</fullName>
    </recommendedName>
</protein>
<gene>
    <name evidence="3" type="ORF">A2719_05125</name>
</gene>
<keyword evidence="2" id="KW-1133">Transmembrane helix</keyword>
<evidence type="ECO:0008006" key="5">
    <source>
        <dbReference type="Google" id="ProtNLM"/>
    </source>
</evidence>
<sequence length="219" mass="24925">MNKKGLANMVLILIIFVLAGAVGYFILTGKQESTTKQTTTPPPAATQTPTPQAPTPTSTNETTSWKIYINSNYHYSVKYPLDWRVFSSAIAPGEGDDSDLMSFGEQNPQIKEHKTYETYNVAVYNAAWTKRDDIINRMGEEFKLEKFFADKKVEVQPININGINATEVIVTFPIPELSGRRWLAVIIEREGKIYHIYNSWSDKFNIFNSFYKTFGFTQP</sequence>
<reference evidence="3 4" key="1">
    <citation type="journal article" date="2016" name="Nat. Commun.">
        <title>Thousands of microbial genomes shed light on interconnected biogeochemical processes in an aquifer system.</title>
        <authorList>
            <person name="Anantharaman K."/>
            <person name="Brown C.T."/>
            <person name="Hug L.A."/>
            <person name="Sharon I."/>
            <person name="Castelle C.J."/>
            <person name="Probst A.J."/>
            <person name="Thomas B.C."/>
            <person name="Singh A."/>
            <person name="Wilkins M.J."/>
            <person name="Karaoz U."/>
            <person name="Brodie E.L."/>
            <person name="Williams K.H."/>
            <person name="Hubbard S.S."/>
            <person name="Banfield J.F."/>
        </authorList>
    </citation>
    <scope>NUCLEOTIDE SEQUENCE [LARGE SCALE GENOMIC DNA]</scope>
</reference>
<evidence type="ECO:0000256" key="2">
    <source>
        <dbReference type="SAM" id="Phobius"/>
    </source>
</evidence>
<feature type="region of interest" description="Disordered" evidence="1">
    <location>
        <begin position="33"/>
        <end position="61"/>
    </location>
</feature>
<dbReference type="STRING" id="1802114.A2719_05125"/>
<feature type="compositionally biased region" description="Low complexity" evidence="1">
    <location>
        <begin position="34"/>
        <end position="50"/>
    </location>
</feature>
<organism evidence="3 4">
    <name type="scientific">Candidatus Ryanbacteria bacterium RIFCSPHIGHO2_01_FULL_45_22</name>
    <dbReference type="NCBI Taxonomy" id="1802114"/>
    <lineage>
        <taxon>Bacteria</taxon>
        <taxon>Candidatus Ryaniibacteriota</taxon>
    </lineage>
</organism>
<dbReference type="AlphaFoldDB" id="A0A1G2G3I6"/>
<dbReference type="Proteomes" id="UP000177480">
    <property type="component" value="Unassembled WGS sequence"/>
</dbReference>
<evidence type="ECO:0000313" key="4">
    <source>
        <dbReference type="Proteomes" id="UP000177480"/>
    </source>
</evidence>
<keyword evidence="2" id="KW-0812">Transmembrane</keyword>
<name>A0A1G2G3I6_9BACT</name>
<dbReference type="EMBL" id="MHNK01000002">
    <property type="protein sequence ID" value="OGZ44481.1"/>
    <property type="molecule type" value="Genomic_DNA"/>
</dbReference>
<accession>A0A1G2G3I6</accession>
<comment type="caution">
    <text evidence="3">The sequence shown here is derived from an EMBL/GenBank/DDBJ whole genome shotgun (WGS) entry which is preliminary data.</text>
</comment>
<proteinExistence type="predicted"/>
<keyword evidence="2" id="KW-0472">Membrane</keyword>
<evidence type="ECO:0000313" key="3">
    <source>
        <dbReference type="EMBL" id="OGZ44481.1"/>
    </source>
</evidence>